<protein>
    <submittedName>
        <fullName evidence="3">Uncharacterized protein</fullName>
    </submittedName>
</protein>
<feature type="coiled-coil region" evidence="1">
    <location>
        <begin position="17"/>
        <end position="44"/>
    </location>
</feature>
<sequence length="88" mass="10043">MKNPKEMTALIEEISGSVTLKEEYEKLRKKMQEAQEAFNLAMRKKKPVVEKKEADKYSKIKDDLNKKLVEHQSSGGSSYKATEAGPHM</sequence>
<evidence type="ECO:0000256" key="2">
    <source>
        <dbReference type="SAM" id="MobiDB-lite"/>
    </source>
</evidence>
<reference evidence="3" key="1">
    <citation type="submission" date="2022-01" db="EMBL/GenBank/DDBJ databases">
        <authorList>
            <person name="King R."/>
        </authorList>
    </citation>
    <scope>NUCLEOTIDE SEQUENCE</scope>
</reference>
<gene>
    <name evidence="3" type="ORF">CEUTPL_LOCUS3314</name>
</gene>
<dbReference type="EMBL" id="OU892288">
    <property type="protein sequence ID" value="CAG9762639.1"/>
    <property type="molecule type" value="Genomic_DNA"/>
</dbReference>
<name>A0A9N9QAR6_9CUCU</name>
<organism evidence="3 4">
    <name type="scientific">Ceutorhynchus assimilis</name>
    <name type="common">cabbage seed weevil</name>
    <dbReference type="NCBI Taxonomy" id="467358"/>
    <lineage>
        <taxon>Eukaryota</taxon>
        <taxon>Metazoa</taxon>
        <taxon>Ecdysozoa</taxon>
        <taxon>Arthropoda</taxon>
        <taxon>Hexapoda</taxon>
        <taxon>Insecta</taxon>
        <taxon>Pterygota</taxon>
        <taxon>Neoptera</taxon>
        <taxon>Endopterygota</taxon>
        <taxon>Coleoptera</taxon>
        <taxon>Polyphaga</taxon>
        <taxon>Cucujiformia</taxon>
        <taxon>Curculionidae</taxon>
        <taxon>Ceutorhynchinae</taxon>
        <taxon>Ceutorhynchus</taxon>
    </lineage>
</organism>
<evidence type="ECO:0000313" key="4">
    <source>
        <dbReference type="Proteomes" id="UP001152799"/>
    </source>
</evidence>
<evidence type="ECO:0000313" key="3">
    <source>
        <dbReference type="EMBL" id="CAG9762639.1"/>
    </source>
</evidence>
<feature type="region of interest" description="Disordered" evidence="2">
    <location>
        <begin position="69"/>
        <end position="88"/>
    </location>
</feature>
<keyword evidence="4" id="KW-1185">Reference proteome</keyword>
<feature type="compositionally biased region" description="Polar residues" evidence="2">
    <location>
        <begin position="71"/>
        <end position="80"/>
    </location>
</feature>
<proteinExistence type="predicted"/>
<keyword evidence="1" id="KW-0175">Coiled coil</keyword>
<evidence type="ECO:0000256" key="1">
    <source>
        <dbReference type="SAM" id="Coils"/>
    </source>
</evidence>
<dbReference type="OrthoDB" id="413649at2759"/>
<dbReference type="Proteomes" id="UP001152799">
    <property type="component" value="Chromosome 12"/>
</dbReference>
<dbReference type="AlphaFoldDB" id="A0A9N9QAR6"/>
<accession>A0A9N9QAR6</accession>